<feature type="region of interest" description="Disordered" evidence="1">
    <location>
        <begin position="529"/>
        <end position="573"/>
    </location>
</feature>
<evidence type="ECO:0000313" key="2">
    <source>
        <dbReference type="EMBL" id="CEM08657.1"/>
    </source>
</evidence>
<dbReference type="Proteomes" id="UP000041254">
    <property type="component" value="Unassembled WGS sequence"/>
</dbReference>
<evidence type="ECO:0000313" key="3">
    <source>
        <dbReference type="Proteomes" id="UP000041254"/>
    </source>
</evidence>
<reference evidence="2 3" key="1">
    <citation type="submission" date="2014-11" db="EMBL/GenBank/DDBJ databases">
        <authorList>
            <person name="Zhu J."/>
            <person name="Qi W."/>
            <person name="Song R."/>
        </authorList>
    </citation>
    <scope>NUCLEOTIDE SEQUENCE [LARGE SCALE GENOMIC DNA]</scope>
</reference>
<feature type="compositionally biased region" description="Basic and acidic residues" evidence="1">
    <location>
        <begin position="66"/>
        <end position="76"/>
    </location>
</feature>
<dbReference type="OMA" id="TINMERR"/>
<feature type="region of interest" description="Disordered" evidence="1">
    <location>
        <begin position="399"/>
        <end position="473"/>
    </location>
</feature>
<feature type="compositionally biased region" description="Low complexity" evidence="1">
    <location>
        <begin position="446"/>
        <end position="456"/>
    </location>
</feature>
<organism evidence="2 3">
    <name type="scientific">Vitrella brassicaformis (strain CCMP3155)</name>
    <dbReference type="NCBI Taxonomy" id="1169540"/>
    <lineage>
        <taxon>Eukaryota</taxon>
        <taxon>Sar</taxon>
        <taxon>Alveolata</taxon>
        <taxon>Colpodellida</taxon>
        <taxon>Vitrellaceae</taxon>
        <taxon>Vitrella</taxon>
    </lineage>
</organism>
<keyword evidence="3" id="KW-1185">Reference proteome</keyword>
<accession>A0A0G4F8X4</accession>
<proteinExistence type="predicted"/>
<sequence>MGKKKNKNKNNSQPAPAASPANQPSQAAPDAVAPANEDQARKDEPGLSQEPLSADSSSTPAQQTHQDTDTPPKEDGEGQSAGQEDDERLIKYLKEHDYSFGIILKEIKKYRKALEAIARLEAREPSTLSREEAEKVKSKLQKEHEMAILVKVKDECLKAAREGMGREGAKGKGHATTQTEIVVVESVEAQTEDGPSPLDAAAELSGDAAAEEQPDERPADEPPPSNAEQPPADQDQQGTDQPPACQQGEAADEAVMVDTMQWLGQNVELHGGRQPPEAFQPRAYFGMQPEGGERPGYYSPPSNYRLEADAAGEPNFVQVADQQQQQPMEPQPQPQQEGQGDGGAAGSAQQEQQEGDVVVVPPSNPAAALGQSSNGEASPAGVVAQPQLQPMHAFVPPSIPNSAHSIAPPPPIAVAVESPQFPPPEAQQSAAEGGDGEGQGEGAGAGVLAPPAVEQPVGGGEGGGPAGVQPFAPQQMMPAVPPVPFFPQPPLPIMALAAMGNGMQPGLMMPMLPSCLPPAHEQQVNGFAMGESPLHNNNNSTRPPPPPDTPLNGAGHNGRHFGYGQGQHGGHDSRGGLLGNYGQHLGGGGAMGQGGHHHDHHHQPQPFHRPQRVYGGWANHNMHPAHHHHHQQQAAFNADINPHFTNLQPHPQHQQPNGFPVILPHPAAADGQHANYRHNGHNGRGGGWPGQRGGPGGNGGRPRGGRNGRGGAAEDSRRRH</sequence>
<feature type="compositionally biased region" description="Low complexity" evidence="1">
    <location>
        <begin position="346"/>
        <end position="368"/>
    </location>
</feature>
<feature type="compositionally biased region" description="Gly residues" evidence="1">
    <location>
        <begin position="436"/>
        <end position="445"/>
    </location>
</feature>
<feature type="region of interest" description="Disordered" evidence="1">
    <location>
        <begin position="188"/>
        <end position="255"/>
    </location>
</feature>
<feature type="region of interest" description="Disordered" evidence="1">
    <location>
        <begin position="269"/>
        <end position="381"/>
    </location>
</feature>
<feature type="region of interest" description="Disordered" evidence="1">
    <location>
        <begin position="642"/>
        <end position="720"/>
    </location>
</feature>
<evidence type="ECO:0000256" key="1">
    <source>
        <dbReference type="SAM" id="MobiDB-lite"/>
    </source>
</evidence>
<dbReference type="EMBL" id="CDMY01000385">
    <property type="protein sequence ID" value="CEM08657.1"/>
    <property type="molecule type" value="Genomic_DNA"/>
</dbReference>
<protein>
    <submittedName>
        <fullName evidence="2">Uncharacterized protein</fullName>
    </submittedName>
</protein>
<feature type="region of interest" description="Disordered" evidence="1">
    <location>
        <begin position="586"/>
        <end position="608"/>
    </location>
</feature>
<dbReference type="InParanoid" id="A0A0G4F8X4"/>
<feature type="compositionally biased region" description="Low complexity" evidence="1">
    <location>
        <begin position="318"/>
        <end position="338"/>
    </location>
</feature>
<dbReference type="PhylomeDB" id="A0A0G4F8X4"/>
<gene>
    <name evidence="2" type="ORF">Vbra_14693</name>
</gene>
<feature type="compositionally biased region" description="Low complexity" evidence="1">
    <location>
        <begin position="198"/>
        <end position="208"/>
    </location>
</feature>
<feature type="compositionally biased region" description="Gly residues" evidence="1">
    <location>
        <begin position="682"/>
        <end position="711"/>
    </location>
</feature>
<dbReference type="VEuPathDB" id="CryptoDB:Vbra_14693"/>
<name>A0A0G4F8X4_VITBC</name>
<feature type="compositionally biased region" description="Polar residues" evidence="1">
    <location>
        <begin position="50"/>
        <end position="65"/>
    </location>
</feature>
<feature type="compositionally biased region" description="Gly residues" evidence="1">
    <location>
        <begin position="457"/>
        <end position="466"/>
    </location>
</feature>
<dbReference type="AlphaFoldDB" id="A0A0G4F8X4"/>
<feature type="compositionally biased region" description="Low complexity" evidence="1">
    <location>
        <begin position="9"/>
        <end position="29"/>
    </location>
</feature>
<feature type="region of interest" description="Disordered" evidence="1">
    <location>
        <begin position="1"/>
        <end position="88"/>
    </location>
</feature>